<reference evidence="3" key="2">
    <citation type="submission" date="2020-09" db="EMBL/GenBank/DDBJ databases">
        <authorList>
            <person name="Sun Q."/>
            <person name="Kim S."/>
        </authorList>
    </citation>
    <scope>NUCLEOTIDE SEQUENCE</scope>
    <source>
        <strain evidence="3">KCTC 12870</strain>
    </source>
</reference>
<feature type="chain" id="PRO_5035147436" description="Type II secretion system protein GspG C-terminal domain-containing protein" evidence="1">
    <location>
        <begin position="21"/>
        <end position="199"/>
    </location>
</feature>
<keyword evidence="1" id="KW-0732">Signal</keyword>
<evidence type="ECO:0000313" key="3">
    <source>
        <dbReference type="EMBL" id="GHB93981.1"/>
    </source>
</evidence>
<dbReference type="InterPro" id="IPR045584">
    <property type="entry name" value="Pilin-like"/>
</dbReference>
<dbReference type="InterPro" id="IPR013545">
    <property type="entry name" value="T2SS_protein-GspG_C"/>
</dbReference>
<dbReference type="EMBL" id="BMXG01000003">
    <property type="protein sequence ID" value="GHB93981.1"/>
    <property type="molecule type" value="Genomic_DNA"/>
</dbReference>
<dbReference type="SUPFAM" id="SSF54523">
    <property type="entry name" value="Pili subunits"/>
    <property type="match status" value="1"/>
</dbReference>
<name>A0A8J3DFK7_9BACT</name>
<evidence type="ECO:0000256" key="1">
    <source>
        <dbReference type="SAM" id="SignalP"/>
    </source>
</evidence>
<reference evidence="3" key="1">
    <citation type="journal article" date="2014" name="Int. J. Syst. Evol. Microbiol.">
        <title>Complete genome sequence of Corynebacterium casei LMG S-19264T (=DSM 44701T), isolated from a smear-ripened cheese.</title>
        <authorList>
            <consortium name="US DOE Joint Genome Institute (JGI-PGF)"/>
            <person name="Walter F."/>
            <person name="Albersmeier A."/>
            <person name="Kalinowski J."/>
            <person name="Ruckert C."/>
        </authorList>
    </citation>
    <scope>NUCLEOTIDE SEQUENCE</scope>
    <source>
        <strain evidence="3">KCTC 12870</strain>
    </source>
</reference>
<dbReference type="Proteomes" id="UP000642829">
    <property type="component" value="Unassembled WGS sequence"/>
</dbReference>
<accession>A0A8J3DFK7</accession>
<feature type="signal peptide" evidence="1">
    <location>
        <begin position="1"/>
        <end position="20"/>
    </location>
</feature>
<gene>
    <name evidence="3" type="ORF">GCM10007047_07000</name>
</gene>
<dbReference type="Gene3D" id="3.30.700.10">
    <property type="entry name" value="Glycoprotein, Type 4 Pilin"/>
    <property type="match status" value="1"/>
</dbReference>
<sequence length="199" mass="21760">MKFSLIPLLALLCAATPGFAADDLTALGSGDDATPIGRFQVADVGNIQVLLDTATGRVWQVSKRGPNIALTPVPYVHAEGLETMLPDYEPPTAKSAPKADPGKTAERIIIAQEFVREDINAPIMTYAAQLGEFPPNLPSLSANLRNHPQWRGPYVRQTLIDPWGNTYRYLYPGQQNKETYDVWSLGPDGVPSEDDIGNW</sequence>
<keyword evidence="4" id="KW-1185">Reference proteome</keyword>
<comment type="caution">
    <text evidence="3">The sequence shown here is derived from an EMBL/GenBank/DDBJ whole genome shotgun (WGS) entry which is preliminary data.</text>
</comment>
<organism evidence="3 4">
    <name type="scientific">Cerasicoccus arenae</name>
    <dbReference type="NCBI Taxonomy" id="424488"/>
    <lineage>
        <taxon>Bacteria</taxon>
        <taxon>Pseudomonadati</taxon>
        <taxon>Verrucomicrobiota</taxon>
        <taxon>Opitutia</taxon>
        <taxon>Puniceicoccales</taxon>
        <taxon>Cerasicoccaceae</taxon>
        <taxon>Cerasicoccus</taxon>
    </lineage>
</organism>
<dbReference type="RefSeq" id="WP_189511901.1">
    <property type="nucleotide sequence ID" value="NZ_BMXG01000003.1"/>
</dbReference>
<proteinExistence type="predicted"/>
<dbReference type="Pfam" id="PF08334">
    <property type="entry name" value="T2SSG"/>
    <property type="match status" value="1"/>
</dbReference>
<evidence type="ECO:0000259" key="2">
    <source>
        <dbReference type="Pfam" id="PF08334"/>
    </source>
</evidence>
<evidence type="ECO:0000313" key="4">
    <source>
        <dbReference type="Proteomes" id="UP000642829"/>
    </source>
</evidence>
<feature type="domain" description="Type II secretion system protein GspG C-terminal" evidence="2">
    <location>
        <begin position="118"/>
        <end position="199"/>
    </location>
</feature>
<dbReference type="AlphaFoldDB" id="A0A8J3DFK7"/>
<protein>
    <recommendedName>
        <fullName evidence="2">Type II secretion system protein GspG C-terminal domain-containing protein</fullName>
    </recommendedName>
</protein>